<dbReference type="AlphaFoldDB" id="A0A9X3S559"/>
<gene>
    <name evidence="9" type="ORF">OM076_44100</name>
</gene>
<dbReference type="InterPro" id="IPR000943">
    <property type="entry name" value="RNA_pol_sigma70"/>
</dbReference>
<dbReference type="CDD" id="cd06171">
    <property type="entry name" value="Sigma70_r4"/>
    <property type="match status" value="1"/>
</dbReference>
<dbReference type="InterPro" id="IPR007624">
    <property type="entry name" value="RNA_pol_sigma70_r3"/>
</dbReference>
<evidence type="ECO:0000256" key="5">
    <source>
        <dbReference type="SAM" id="MobiDB-lite"/>
    </source>
</evidence>
<sequence>MLASGQASVSGAVAATHWRAQRDRWYLARRAHEQRLFARYATERSPAARDAILEQFLPLARKLARRYANVEELDDLEQVSALGLIKAIERFDPERGLAFSSFAFPTILGELKRYLRDHGWSVRPPRSVQELAGRIDRHTQALLTELGRFPTVAELARHTGSTVEATLEALQTAGARHAVSLDQPRHDDDDDDRAGPGLEIPIEDTGYVDAENDVLVDDLLRTLDPRDRLIVNLRFREDLTQRQIGEIVGLSQMHVSRILRTTLKQLQREALATTAPQQVDRANP</sequence>
<dbReference type="InterPro" id="IPR007627">
    <property type="entry name" value="RNA_pol_sigma70_r2"/>
</dbReference>
<evidence type="ECO:0000256" key="3">
    <source>
        <dbReference type="ARBA" id="ARBA00023125"/>
    </source>
</evidence>
<evidence type="ECO:0000256" key="2">
    <source>
        <dbReference type="ARBA" id="ARBA00023082"/>
    </source>
</evidence>
<name>A0A9X3S559_9ACTN</name>
<keyword evidence="3" id="KW-0238">DNA-binding</keyword>
<accession>A0A9X3S559</accession>
<dbReference type="GO" id="GO:0003677">
    <property type="term" value="F:DNA binding"/>
    <property type="evidence" value="ECO:0007669"/>
    <property type="project" value="UniProtKB-KW"/>
</dbReference>
<dbReference type="EMBL" id="JAPDOD010000101">
    <property type="protein sequence ID" value="MDA0167325.1"/>
    <property type="molecule type" value="Genomic_DNA"/>
</dbReference>
<dbReference type="InterPro" id="IPR007630">
    <property type="entry name" value="RNA_pol_sigma70_r4"/>
</dbReference>
<feature type="region of interest" description="Disordered" evidence="5">
    <location>
        <begin position="177"/>
        <end position="201"/>
    </location>
</feature>
<evidence type="ECO:0000256" key="4">
    <source>
        <dbReference type="ARBA" id="ARBA00023163"/>
    </source>
</evidence>
<evidence type="ECO:0000313" key="10">
    <source>
        <dbReference type="Proteomes" id="UP001149140"/>
    </source>
</evidence>
<dbReference type="InterPro" id="IPR013325">
    <property type="entry name" value="RNA_pol_sigma_r2"/>
</dbReference>
<feature type="domain" description="RNA polymerase sigma-70 region 3" evidence="6">
    <location>
        <begin position="130"/>
        <end position="192"/>
    </location>
</feature>
<keyword evidence="2" id="KW-0731">Sigma factor</keyword>
<dbReference type="InterPro" id="IPR014284">
    <property type="entry name" value="RNA_pol_sigma-70_dom"/>
</dbReference>
<keyword evidence="4" id="KW-0804">Transcription</keyword>
<dbReference type="Proteomes" id="UP001149140">
    <property type="component" value="Unassembled WGS sequence"/>
</dbReference>
<protein>
    <submittedName>
        <fullName evidence="9">Sigma-70 family RNA polymerase sigma factor</fullName>
    </submittedName>
</protein>
<dbReference type="PRINTS" id="PR00046">
    <property type="entry name" value="SIGMA70FCT"/>
</dbReference>
<feature type="domain" description="RNA polymerase sigma-70 region 4" evidence="8">
    <location>
        <begin position="219"/>
        <end position="267"/>
    </location>
</feature>
<feature type="domain" description="RNA polymerase sigma-70 region 2" evidence="7">
    <location>
        <begin position="53"/>
        <end position="120"/>
    </location>
</feature>
<evidence type="ECO:0000256" key="1">
    <source>
        <dbReference type="ARBA" id="ARBA00023015"/>
    </source>
</evidence>
<evidence type="ECO:0000259" key="8">
    <source>
        <dbReference type="Pfam" id="PF04545"/>
    </source>
</evidence>
<dbReference type="Pfam" id="PF04539">
    <property type="entry name" value="Sigma70_r3"/>
    <property type="match status" value="1"/>
</dbReference>
<dbReference type="NCBIfam" id="TIGR02937">
    <property type="entry name" value="sigma70-ECF"/>
    <property type="match status" value="1"/>
</dbReference>
<dbReference type="SUPFAM" id="SSF88659">
    <property type="entry name" value="Sigma3 and sigma4 domains of RNA polymerase sigma factors"/>
    <property type="match status" value="2"/>
</dbReference>
<evidence type="ECO:0000313" key="9">
    <source>
        <dbReference type="EMBL" id="MDA0167325.1"/>
    </source>
</evidence>
<dbReference type="Gene3D" id="1.20.140.160">
    <property type="match status" value="1"/>
</dbReference>
<dbReference type="Gene3D" id="1.20.120.1810">
    <property type="match status" value="1"/>
</dbReference>
<dbReference type="PANTHER" id="PTHR30385:SF4">
    <property type="entry name" value="RNA POLYMERASE SIGMA-E FACTOR"/>
    <property type="match status" value="1"/>
</dbReference>
<evidence type="ECO:0000259" key="6">
    <source>
        <dbReference type="Pfam" id="PF04539"/>
    </source>
</evidence>
<proteinExistence type="predicted"/>
<keyword evidence="1" id="KW-0805">Transcription regulation</keyword>
<dbReference type="PANTHER" id="PTHR30385">
    <property type="entry name" value="SIGMA FACTOR F FLAGELLAR"/>
    <property type="match status" value="1"/>
</dbReference>
<dbReference type="Pfam" id="PF04545">
    <property type="entry name" value="Sigma70_r4"/>
    <property type="match status" value="1"/>
</dbReference>
<dbReference type="GO" id="GO:0016987">
    <property type="term" value="F:sigma factor activity"/>
    <property type="evidence" value="ECO:0007669"/>
    <property type="project" value="UniProtKB-KW"/>
</dbReference>
<dbReference type="SUPFAM" id="SSF88946">
    <property type="entry name" value="Sigma2 domain of RNA polymerase sigma factors"/>
    <property type="match status" value="1"/>
</dbReference>
<reference evidence="9" key="1">
    <citation type="submission" date="2022-10" db="EMBL/GenBank/DDBJ databases">
        <title>The WGS of Solirubrobacter ginsenosidimutans DSM 21036.</title>
        <authorList>
            <person name="Jiang Z."/>
        </authorList>
    </citation>
    <scope>NUCLEOTIDE SEQUENCE</scope>
    <source>
        <strain evidence="9">DSM 21036</strain>
    </source>
</reference>
<comment type="caution">
    <text evidence="9">The sequence shown here is derived from an EMBL/GenBank/DDBJ whole genome shotgun (WGS) entry which is preliminary data.</text>
</comment>
<organism evidence="9 10">
    <name type="scientific">Solirubrobacter ginsenosidimutans</name>
    <dbReference type="NCBI Taxonomy" id="490573"/>
    <lineage>
        <taxon>Bacteria</taxon>
        <taxon>Bacillati</taxon>
        <taxon>Actinomycetota</taxon>
        <taxon>Thermoleophilia</taxon>
        <taxon>Solirubrobacterales</taxon>
        <taxon>Solirubrobacteraceae</taxon>
        <taxon>Solirubrobacter</taxon>
    </lineage>
</organism>
<dbReference type="Pfam" id="PF04542">
    <property type="entry name" value="Sigma70_r2"/>
    <property type="match status" value="1"/>
</dbReference>
<evidence type="ECO:0000259" key="7">
    <source>
        <dbReference type="Pfam" id="PF04542"/>
    </source>
</evidence>
<dbReference type="GO" id="GO:0006352">
    <property type="term" value="P:DNA-templated transcription initiation"/>
    <property type="evidence" value="ECO:0007669"/>
    <property type="project" value="InterPro"/>
</dbReference>
<dbReference type="InterPro" id="IPR013324">
    <property type="entry name" value="RNA_pol_sigma_r3/r4-like"/>
</dbReference>
<dbReference type="RefSeq" id="WP_270046590.1">
    <property type="nucleotide sequence ID" value="NZ_JAPDOD010000101.1"/>
</dbReference>
<keyword evidence="10" id="KW-1185">Reference proteome</keyword>